<reference evidence="16 17" key="1">
    <citation type="journal article" date="2020" name="Nature">
        <title>Isolation of an archaeon at the prokaryote-eukaryote interface.</title>
        <authorList>
            <person name="Imachi H."/>
            <person name="Nobu M.K."/>
            <person name="Nakahara N."/>
            <person name="Morono Y."/>
            <person name="Ogawara M."/>
            <person name="Takaki Y."/>
            <person name="Takano Y."/>
            <person name="Uematsu K."/>
            <person name="Ikuta T."/>
            <person name="Ito M."/>
            <person name="Matsui Y."/>
            <person name="Miyazaki M."/>
            <person name="Murata K."/>
            <person name="Saito Y."/>
            <person name="Sakai S."/>
            <person name="Song C."/>
            <person name="Tasumi E."/>
            <person name="Yamanaka Y."/>
            <person name="Yamaguchi T."/>
            <person name="Kamagata Y."/>
            <person name="Tamaki H."/>
            <person name="Takai K."/>
        </authorList>
    </citation>
    <scope>NUCLEOTIDE SEQUENCE [LARGE SCALE GENOMIC DNA]</scope>
    <source>
        <strain evidence="16 17">MK-D1</strain>
    </source>
</reference>
<organism evidence="16 17">
    <name type="scientific">Promethearchaeum syntrophicum</name>
    <dbReference type="NCBI Taxonomy" id="2594042"/>
    <lineage>
        <taxon>Archaea</taxon>
        <taxon>Promethearchaeati</taxon>
        <taxon>Promethearchaeota</taxon>
        <taxon>Promethearchaeia</taxon>
        <taxon>Promethearchaeales</taxon>
        <taxon>Promethearchaeaceae</taxon>
        <taxon>Promethearchaeum</taxon>
    </lineage>
</organism>
<feature type="active site" description="GMP-histidine intermediate" evidence="12">
    <location>
        <position position="411"/>
    </location>
</feature>
<feature type="binding site" evidence="14">
    <location>
        <position position="104"/>
    </location>
    <ligand>
        <name>Mn(2+)</name>
        <dbReference type="ChEBI" id="CHEBI:29035"/>
        <label>1</label>
    </ligand>
</feature>
<comment type="similarity">
    <text evidence="1 15">Belongs to the RtcB family.</text>
</comment>
<dbReference type="Proteomes" id="UP000321408">
    <property type="component" value="Chromosome"/>
</dbReference>
<dbReference type="InterPro" id="IPR001233">
    <property type="entry name" value="RtcB"/>
</dbReference>
<dbReference type="OrthoDB" id="9887at2157"/>
<feature type="binding site" evidence="13">
    <location>
        <begin position="335"/>
        <end position="336"/>
    </location>
    <ligand>
        <name>GMP</name>
        <dbReference type="ChEBI" id="CHEBI:58115"/>
    </ligand>
</feature>
<evidence type="ECO:0000256" key="8">
    <source>
        <dbReference type="ARBA" id="ARBA00033766"/>
    </source>
</evidence>
<accession>A0A5B9D6Q8</accession>
<evidence type="ECO:0000256" key="10">
    <source>
        <dbReference type="ARBA" id="ARBA00047746"/>
    </source>
</evidence>
<dbReference type="FunFam" id="3.90.1860.10:FF:000001">
    <property type="entry name" value="tRNA-splicing ligase RtcB homolog"/>
    <property type="match status" value="1"/>
</dbReference>
<dbReference type="GO" id="GO:0170057">
    <property type="term" value="F:RNA ligase (GTP) activity"/>
    <property type="evidence" value="ECO:0007669"/>
    <property type="project" value="UniProtKB-EC"/>
</dbReference>
<keyword evidence="5 13" id="KW-0547">Nucleotide-binding</keyword>
<evidence type="ECO:0000256" key="2">
    <source>
        <dbReference type="ARBA" id="ARBA00011245"/>
    </source>
</evidence>
<sequence length="488" mass="53670">MITQRVDENIYEVPADMKLIKVEDKILNFNMKVPARIYANEYLMERISKDKSIDQITNVACLPGIRKHVIAMSDAHQGYGFCIGGVAATDIEGGAISPGGVGYDINCGVRLLKTGLEYSEVSAQLPELTEGLFHNIPSGLGSKGKLHITPTDLNQVLDEGINWAIEKGFGYDKDREFCEDHGFTQGADSSLVSKRAKDRGIRQLGSLGSGNHFIEIQRVEEIFDDRAAKIMGIQKNQVTMMIHTGSRAMGHQVCTDSLQEIDHLMHRNGIIAPDRELGYAISGTKEADRYLAQMRAAANFAWTNRHIIMHWARETFQSVLGLEPSQMELIYGLAHNILKQEEHDLGNGMRGMVNVHRKGATRAFPPGHPDVPDKYKEIGQPVLIPGSMGTSSYLCVGQEKAMDLSFASTAHGGGREMSRSKAKRQFWGKTIKQELGKQGIVVRAASLKILAEEAPLAYKNIDEVVGVSHNLGIIKKVAKLIPIGVTKG</sequence>
<dbReference type="SUPFAM" id="SSF103365">
    <property type="entry name" value="Hypothetical protein PH1602"/>
    <property type="match status" value="1"/>
</dbReference>
<evidence type="ECO:0000256" key="13">
    <source>
        <dbReference type="PIRSR" id="PIRSR601233-2"/>
    </source>
</evidence>
<dbReference type="GO" id="GO:0005525">
    <property type="term" value="F:GTP binding"/>
    <property type="evidence" value="ECO:0007669"/>
    <property type="project" value="UniProtKB-KW"/>
</dbReference>
<evidence type="ECO:0000256" key="7">
    <source>
        <dbReference type="ARBA" id="ARBA00023211"/>
    </source>
</evidence>
<evidence type="ECO:0000256" key="15">
    <source>
        <dbReference type="RuleBase" id="RU371113"/>
    </source>
</evidence>
<dbReference type="Gene3D" id="3.90.1860.10">
    <property type="entry name" value="tRNA-splicing ligase RtcB"/>
    <property type="match status" value="1"/>
</dbReference>
<evidence type="ECO:0000256" key="9">
    <source>
        <dbReference type="ARBA" id="ARBA00045316"/>
    </source>
</evidence>
<dbReference type="GO" id="GO:0006388">
    <property type="term" value="P:tRNA splicing, via endonucleolytic cleavage and ligation"/>
    <property type="evidence" value="ECO:0007669"/>
    <property type="project" value="UniProtKB-ARBA"/>
</dbReference>
<feature type="binding site" evidence="14">
    <location>
        <position position="212"/>
    </location>
    <ligand>
        <name>Mn(2+)</name>
        <dbReference type="ChEBI" id="CHEBI:29035"/>
        <label>1</label>
    </ligand>
</feature>
<evidence type="ECO:0000313" key="16">
    <source>
        <dbReference type="EMBL" id="QEE14695.1"/>
    </source>
</evidence>
<dbReference type="PANTHER" id="PTHR11118">
    <property type="entry name" value="RNA-SPLICING LIGASE RTCB HOMOLOG"/>
    <property type="match status" value="1"/>
</dbReference>
<comment type="cofactor">
    <cofactor evidence="14 15">
        <name>Mn(2+)</name>
        <dbReference type="ChEBI" id="CHEBI:29035"/>
    </cofactor>
    <text evidence="14 15">Binds 2 manganese ions per subunit.</text>
</comment>
<keyword evidence="17" id="KW-1185">Reference proteome</keyword>
<feature type="binding site" evidence="13">
    <location>
        <position position="392"/>
    </location>
    <ligand>
        <name>GMP</name>
        <dbReference type="ChEBI" id="CHEBI:58115"/>
    </ligand>
</feature>
<proteinExistence type="inferred from homology"/>
<evidence type="ECO:0000256" key="4">
    <source>
        <dbReference type="ARBA" id="ARBA00022723"/>
    </source>
</evidence>
<dbReference type="InterPro" id="IPR036025">
    <property type="entry name" value="RtcB-like_sf"/>
</dbReference>
<dbReference type="AlphaFoldDB" id="A0A5B9D6Q8"/>
<dbReference type="PANTHER" id="PTHR11118:SF1">
    <property type="entry name" value="RNA-SPLICING LIGASE RTCB HOMOLOG"/>
    <property type="match status" value="1"/>
</dbReference>
<dbReference type="GeneID" id="41328511"/>
<evidence type="ECO:0000256" key="5">
    <source>
        <dbReference type="ARBA" id="ARBA00022741"/>
    </source>
</evidence>
<name>A0A5B9D6Q8_9ARCH</name>
<feature type="binding site" evidence="13">
    <location>
        <begin position="411"/>
        <end position="414"/>
    </location>
    <ligand>
        <name>GMP</name>
        <dbReference type="ChEBI" id="CHEBI:58115"/>
    </ligand>
</feature>
<comment type="catalytic activity">
    <reaction evidence="11">
        <text>a 3'-end 2',3'-cyclophospho-ribonucleotide-RNA + a 5'-end dephospho-ribonucleoside-RNA + GTP + H2O = a ribonucleotidyl-ribonucleotide-RNA + GMP + diphosphate + H(+)</text>
        <dbReference type="Rhea" id="RHEA:68080"/>
        <dbReference type="Rhea" id="RHEA-COMP:10464"/>
        <dbReference type="Rhea" id="RHEA-COMP:13936"/>
        <dbReference type="Rhea" id="RHEA-COMP:17355"/>
        <dbReference type="ChEBI" id="CHEBI:15377"/>
        <dbReference type="ChEBI" id="CHEBI:15378"/>
        <dbReference type="ChEBI" id="CHEBI:33019"/>
        <dbReference type="ChEBI" id="CHEBI:37565"/>
        <dbReference type="ChEBI" id="CHEBI:58115"/>
        <dbReference type="ChEBI" id="CHEBI:83064"/>
        <dbReference type="ChEBI" id="CHEBI:138284"/>
        <dbReference type="ChEBI" id="CHEBI:173118"/>
        <dbReference type="EC" id="6.5.1.8"/>
    </reaction>
</comment>
<evidence type="ECO:0000313" key="17">
    <source>
        <dbReference type="Proteomes" id="UP000321408"/>
    </source>
</evidence>
<feature type="binding site" evidence="14">
    <location>
        <position position="243"/>
    </location>
    <ligand>
        <name>Mn(2+)</name>
        <dbReference type="ChEBI" id="CHEBI:29035"/>
        <label>2</label>
    </ligand>
</feature>
<dbReference type="KEGG" id="psyt:DSAG12_00509"/>
<comment type="subunit">
    <text evidence="2 15">Monomer.</text>
</comment>
<evidence type="ECO:0000256" key="14">
    <source>
        <dbReference type="PIRSR" id="PIRSR601233-3"/>
    </source>
</evidence>
<evidence type="ECO:0000256" key="6">
    <source>
        <dbReference type="ARBA" id="ARBA00023134"/>
    </source>
</evidence>
<protein>
    <recommendedName>
        <fullName evidence="8 15">tRNA-splicing ligase RtcB</fullName>
        <ecNumber evidence="15">6.5.1.-</ecNumber>
    </recommendedName>
</protein>
<dbReference type="GO" id="GO:0003972">
    <property type="term" value="F:RNA ligase (ATP) activity"/>
    <property type="evidence" value="ECO:0007669"/>
    <property type="project" value="TreeGrafter"/>
</dbReference>
<comment type="catalytic activity">
    <reaction evidence="10">
        <text>a 3'-end 3'-phospho-ribonucleotide-RNA + a 5'-end dephospho-ribonucleoside-RNA + GTP = a ribonucleotidyl-ribonucleotide-RNA + GMP + diphosphate</text>
        <dbReference type="Rhea" id="RHEA:68076"/>
        <dbReference type="Rhea" id="RHEA-COMP:10463"/>
        <dbReference type="Rhea" id="RHEA-COMP:13936"/>
        <dbReference type="Rhea" id="RHEA-COMP:17355"/>
        <dbReference type="ChEBI" id="CHEBI:33019"/>
        <dbReference type="ChEBI" id="CHEBI:37565"/>
        <dbReference type="ChEBI" id="CHEBI:58115"/>
        <dbReference type="ChEBI" id="CHEBI:83062"/>
        <dbReference type="ChEBI" id="CHEBI:138284"/>
        <dbReference type="ChEBI" id="CHEBI:173118"/>
        <dbReference type="EC" id="6.5.1.8"/>
    </reaction>
</comment>
<feature type="binding site" evidence="13">
    <location>
        <position position="487"/>
    </location>
    <ligand>
        <name>GMP</name>
        <dbReference type="ChEBI" id="CHEBI:58115"/>
    </ligand>
</feature>
<dbReference type="EC" id="6.5.1.-" evidence="15"/>
<dbReference type="EMBL" id="CP042905">
    <property type="protein sequence ID" value="QEE14695.1"/>
    <property type="molecule type" value="Genomic_DNA"/>
</dbReference>
<keyword evidence="4 14" id="KW-0479">Metal-binding</keyword>
<evidence type="ECO:0000256" key="1">
    <source>
        <dbReference type="ARBA" id="ARBA00008071"/>
    </source>
</evidence>
<keyword evidence="7 14" id="KW-0464">Manganese</keyword>
<evidence type="ECO:0000256" key="3">
    <source>
        <dbReference type="ARBA" id="ARBA00022598"/>
    </source>
</evidence>
<gene>
    <name evidence="15" type="primary">rtcB</name>
    <name evidence="16" type="ORF">DSAG12_00509</name>
</gene>
<feature type="binding site" evidence="14">
    <location>
        <position position="335"/>
    </location>
    <ligand>
        <name>Mn(2+)</name>
        <dbReference type="ChEBI" id="CHEBI:29035"/>
        <label>2</label>
    </ligand>
</feature>
<dbReference type="RefSeq" id="WP_147661639.1">
    <property type="nucleotide sequence ID" value="NZ_CP042905.2"/>
</dbReference>
<reference evidence="16 17" key="2">
    <citation type="journal article" date="2024" name="Int. J. Syst. Evol. Microbiol.">
        <title>Promethearchaeum syntrophicum gen. nov., sp. nov., an anaerobic, obligately syntrophic archaeon, the first isolate of the lineage 'Asgard' archaea, and proposal of the new archaeal phylum Promethearchaeota phyl. nov. and kingdom Promethearchaeati regn. nov.</title>
        <authorList>
            <person name="Imachi H."/>
            <person name="Nobu M.K."/>
            <person name="Kato S."/>
            <person name="Takaki Y."/>
            <person name="Miyazaki M."/>
            <person name="Miyata M."/>
            <person name="Ogawara M."/>
            <person name="Saito Y."/>
            <person name="Sakai S."/>
            <person name="Tahara Y.O."/>
            <person name="Takano Y."/>
            <person name="Tasumi E."/>
            <person name="Uematsu K."/>
            <person name="Yoshimura T."/>
            <person name="Itoh T."/>
            <person name="Ohkuma M."/>
            <person name="Takai K."/>
        </authorList>
    </citation>
    <scope>NUCLEOTIDE SEQUENCE [LARGE SCALE GENOMIC DNA]</scope>
    <source>
        <strain evidence="16 17">MK-D1</strain>
    </source>
</reference>
<dbReference type="GO" id="GO:0046872">
    <property type="term" value="F:metal ion binding"/>
    <property type="evidence" value="ECO:0007669"/>
    <property type="project" value="UniProtKB-UniRule"/>
</dbReference>
<evidence type="ECO:0000256" key="12">
    <source>
        <dbReference type="PIRSR" id="PIRSR601233-1"/>
    </source>
</evidence>
<keyword evidence="6 13" id="KW-0342">GTP-binding</keyword>
<keyword evidence="3 15" id="KW-0436">Ligase</keyword>
<evidence type="ECO:0000256" key="11">
    <source>
        <dbReference type="ARBA" id="ARBA00049514"/>
    </source>
</evidence>
<dbReference type="Pfam" id="PF01139">
    <property type="entry name" value="RtcB"/>
    <property type="match status" value="1"/>
</dbReference>
<feature type="binding site" evidence="13">
    <location>
        <begin position="385"/>
        <end position="388"/>
    </location>
    <ligand>
        <name>GMP</name>
        <dbReference type="ChEBI" id="CHEBI:58115"/>
    </ligand>
</feature>
<feature type="binding site" evidence="13">
    <location>
        <begin position="211"/>
        <end position="215"/>
    </location>
    <ligand>
        <name>GMP</name>
        <dbReference type="ChEBI" id="CHEBI:58115"/>
    </ligand>
</feature>
<comment type="function">
    <text evidence="9">Essential for tRNA splicing and maturation. Acts by directly joining spliced tRNA halves to mature-sized tRNAs. Joins RNA with 2',3'-cyclic-phosphate or 3'-phosphate ends to RNA with 5'-hydroxy ends.</text>
</comment>